<evidence type="ECO:0000256" key="3">
    <source>
        <dbReference type="ARBA" id="ARBA00023204"/>
    </source>
</evidence>
<organism evidence="5 6">
    <name type="scientific">Paenarthrobacter ureafaciens</name>
    <dbReference type="NCBI Taxonomy" id="37931"/>
    <lineage>
        <taxon>Bacteria</taxon>
        <taxon>Bacillati</taxon>
        <taxon>Actinomycetota</taxon>
        <taxon>Actinomycetes</taxon>
        <taxon>Micrococcales</taxon>
        <taxon>Micrococcaceae</taxon>
        <taxon>Paenarthrobacter</taxon>
    </lineage>
</organism>
<dbReference type="RefSeq" id="WP_069695082.1">
    <property type="nucleotide sequence ID" value="NZ_CP043010.1"/>
</dbReference>
<dbReference type="AlphaFoldDB" id="A0AAX3EE78"/>
<keyword evidence="2" id="KW-0378">Hydrolase</keyword>
<dbReference type="GO" id="GO:0006285">
    <property type="term" value="P:base-excision repair, AP site formation"/>
    <property type="evidence" value="ECO:0007669"/>
    <property type="project" value="InterPro"/>
</dbReference>
<reference evidence="5" key="1">
    <citation type="submission" date="2022-07" db="EMBL/GenBank/DDBJ databases">
        <authorList>
            <person name="Wu T."/>
        </authorList>
    </citation>
    <scope>NUCLEOTIDE SEQUENCE</scope>
    <source>
        <strain evidence="5">SD-1</strain>
    </source>
</reference>
<evidence type="ECO:0000313" key="5">
    <source>
        <dbReference type="EMBL" id="UYV96074.1"/>
    </source>
</evidence>
<dbReference type="PANTHER" id="PTHR12159">
    <property type="entry name" value="G/T AND G/U MISMATCH-SPECIFIC DNA GLYCOSYLASE"/>
    <property type="match status" value="1"/>
</dbReference>
<dbReference type="SUPFAM" id="SSF52141">
    <property type="entry name" value="Uracil-DNA glycosylase-like"/>
    <property type="match status" value="1"/>
</dbReference>
<protein>
    <submittedName>
        <fullName evidence="5">Mismatch-specific DNA-glycosylase</fullName>
    </submittedName>
</protein>
<dbReference type="Gene3D" id="3.40.470.10">
    <property type="entry name" value="Uracil-DNA glycosylase-like domain"/>
    <property type="match status" value="1"/>
</dbReference>
<proteinExistence type="predicted"/>
<dbReference type="GO" id="GO:0008263">
    <property type="term" value="F:pyrimidine-specific mismatch base pair DNA N-glycosylase activity"/>
    <property type="evidence" value="ECO:0007669"/>
    <property type="project" value="TreeGrafter"/>
</dbReference>
<dbReference type="Proteomes" id="UP001163293">
    <property type="component" value="Chromosome"/>
</dbReference>
<gene>
    <name evidence="5" type="ORF">NL394_13390</name>
</gene>
<sequence length="191" mass="21400">MPDRSEHVLSDILAPGLHVVVVGTAVGNVSAREGHYYSNIQNSFWRRLFLAGLTDVILRPKDELKLLEYGIGVTDLNKTVAQGNNRGLAYDHQGFLDRVLPLTPAWVVFNGAEHAKKHARFNGHRYDGFGLQEWKLGESRVFVAPGSSPQVRDARLCMDNTGERRAAIDYWLEMGQLVTSDVRVGETDRQQ</sequence>
<dbReference type="InterPro" id="IPR036895">
    <property type="entry name" value="Uracil-DNA_glycosylase-like_sf"/>
</dbReference>
<dbReference type="CDD" id="cd10028">
    <property type="entry name" value="UDG-F2_TDG_MUG"/>
    <property type="match status" value="1"/>
</dbReference>
<evidence type="ECO:0000256" key="1">
    <source>
        <dbReference type="ARBA" id="ARBA00022763"/>
    </source>
</evidence>
<dbReference type="EMBL" id="CP101185">
    <property type="protein sequence ID" value="UYV96074.1"/>
    <property type="molecule type" value="Genomic_DNA"/>
</dbReference>
<dbReference type="PANTHER" id="PTHR12159:SF9">
    <property type="entry name" value="G_T MISMATCH-SPECIFIC THYMINE DNA GLYCOSYLASE"/>
    <property type="match status" value="1"/>
</dbReference>
<name>A0AAX3EE78_PAEUR</name>
<keyword evidence="1" id="KW-0227">DNA damage</keyword>
<evidence type="ECO:0000259" key="4">
    <source>
        <dbReference type="Pfam" id="PF03167"/>
    </source>
</evidence>
<keyword evidence="3" id="KW-0234">DNA repair</keyword>
<dbReference type="Pfam" id="PF03167">
    <property type="entry name" value="UDG"/>
    <property type="match status" value="1"/>
</dbReference>
<dbReference type="InterPro" id="IPR005122">
    <property type="entry name" value="Uracil-DNA_glycosylase-like"/>
</dbReference>
<feature type="domain" description="Uracil-DNA glycosylase-like" evidence="4">
    <location>
        <begin position="14"/>
        <end position="155"/>
    </location>
</feature>
<evidence type="ECO:0000313" key="6">
    <source>
        <dbReference type="Proteomes" id="UP001163293"/>
    </source>
</evidence>
<evidence type="ECO:0000256" key="2">
    <source>
        <dbReference type="ARBA" id="ARBA00022801"/>
    </source>
</evidence>
<dbReference type="InterPro" id="IPR015637">
    <property type="entry name" value="MUG/TDG"/>
</dbReference>
<dbReference type="GO" id="GO:0004844">
    <property type="term" value="F:uracil DNA N-glycosylase activity"/>
    <property type="evidence" value="ECO:0007669"/>
    <property type="project" value="TreeGrafter"/>
</dbReference>
<accession>A0AAX3EE78</accession>
<keyword evidence="6" id="KW-1185">Reference proteome</keyword>